<dbReference type="Proteomes" id="UP001335648">
    <property type="component" value="Unassembled WGS sequence"/>
</dbReference>
<organism evidence="1 2">
    <name type="scientific">Champsocephalus esox</name>
    <name type="common">pike icefish</name>
    <dbReference type="NCBI Taxonomy" id="159716"/>
    <lineage>
        <taxon>Eukaryota</taxon>
        <taxon>Metazoa</taxon>
        <taxon>Chordata</taxon>
        <taxon>Craniata</taxon>
        <taxon>Vertebrata</taxon>
        <taxon>Euteleostomi</taxon>
        <taxon>Actinopterygii</taxon>
        <taxon>Neopterygii</taxon>
        <taxon>Teleostei</taxon>
        <taxon>Neoteleostei</taxon>
        <taxon>Acanthomorphata</taxon>
        <taxon>Eupercaria</taxon>
        <taxon>Perciformes</taxon>
        <taxon>Notothenioidei</taxon>
        <taxon>Channichthyidae</taxon>
        <taxon>Champsocephalus</taxon>
    </lineage>
</organism>
<dbReference type="AlphaFoldDB" id="A0AAN8GE91"/>
<dbReference type="EMBL" id="JAULUE010002065">
    <property type="protein sequence ID" value="KAK5878647.1"/>
    <property type="molecule type" value="Genomic_DNA"/>
</dbReference>
<reference evidence="1 2" key="1">
    <citation type="journal article" date="2023" name="Mol. Biol. Evol.">
        <title>Genomics of Secondarily Temperate Adaptation in the Only Non-Antarctic Icefish.</title>
        <authorList>
            <person name="Rivera-Colon A.G."/>
            <person name="Rayamajhi N."/>
            <person name="Minhas B.F."/>
            <person name="Madrigal G."/>
            <person name="Bilyk K.T."/>
            <person name="Yoon V."/>
            <person name="Hune M."/>
            <person name="Gregory S."/>
            <person name="Cheng C.H.C."/>
            <person name="Catchen J.M."/>
        </authorList>
    </citation>
    <scope>NUCLEOTIDE SEQUENCE [LARGE SCALE GENOMIC DNA]</scope>
    <source>
        <strain evidence="1">JC2023a</strain>
    </source>
</reference>
<name>A0AAN8GE91_9TELE</name>
<keyword evidence="2" id="KW-1185">Reference proteome</keyword>
<gene>
    <name evidence="1" type="ORF">CesoFtcFv8_024037</name>
</gene>
<protein>
    <submittedName>
        <fullName evidence="1">Uncharacterized protein</fullName>
    </submittedName>
</protein>
<comment type="caution">
    <text evidence="1">The sequence shown here is derived from an EMBL/GenBank/DDBJ whole genome shotgun (WGS) entry which is preliminary data.</text>
</comment>
<evidence type="ECO:0000313" key="2">
    <source>
        <dbReference type="Proteomes" id="UP001335648"/>
    </source>
</evidence>
<evidence type="ECO:0000313" key="1">
    <source>
        <dbReference type="EMBL" id="KAK5878647.1"/>
    </source>
</evidence>
<proteinExistence type="predicted"/>
<sequence>MWRASEERQHVFVDLVVTQQVLRLEVGVGRQRRLKREVAGGVKVAPGSSYFPSWGPAEVRRVTERELVSLAVFSAPRALIGWPESALSLAASCSWA</sequence>
<accession>A0AAN8GE91</accession>